<sequence>IDEPFKDVGDSHLIDARGWRYFKKEIVRKKQSNQVQTNFSISEEFQPKRNNLVNTIPLQTNQWALSFKFIIYDKPPASDQQSGILTFATTNADGLILQKLFEIRDSKNSMRIFIVQHNSDIKALFPIDYEFNKWYHLSLEQIYIANDNHYVLSVMFNHRQILPKNGIFIKNPKKFNNVKCFAGPQDLLALNGRVSGLEYKQTASDKSFKTKYSFLVDIIPTWPGTNWEISFKIRVHSMKRGSFEHPINDYQNVFQLGIGENHGKDGTRIASLFIQKPSRRFVFYVDRLVKAWYGISSASSSYIQAFEFDQEYNIKVNKFGVHVQIFIDSDRPKANFQFYANRDSNNVQLHFSNPWYDNADATITNLKYNY</sequence>
<evidence type="ECO:0000313" key="1">
    <source>
        <dbReference type="EnsemblMetazoa" id="CLYHEMP004594.1"/>
    </source>
</evidence>
<proteinExistence type="predicted"/>
<accession>A0A7M5U0U2</accession>
<dbReference type="AlphaFoldDB" id="A0A7M5U0U2"/>
<evidence type="ECO:0000313" key="2">
    <source>
        <dbReference type="Proteomes" id="UP000594262"/>
    </source>
</evidence>
<protein>
    <submittedName>
        <fullName evidence="1">Uncharacterized protein</fullName>
    </submittedName>
</protein>
<organism evidence="1 2">
    <name type="scientific">Clytia hemisphaerica</name>
    <dbReference type="NCBI Taxonomy" id="252671"/>
    <lineage>
        <taxon>Eukaryota</taxon>
        <taxon>Metazoa</taxon>
        <taxon>Cnidaria</taxon>
        <taxon>Hydrozoa</taxon>
        <taxon>Hydroidolina</taxon>
        <taxon>Leptothecata</taxon>
        <taxon>Obeliida</taxon>
        <taxon>Clytiidae</taxon>
        <taxon>Clytia</taxon>
    </lineage>
</organism>
<name>A0A7M5U0U2_9CNID</name>
<reference evidence="1" key="1">
    <citation type="submission" date="2021-01" db="UniProtKB">
        <authorList>
            <consortium name="EnsemblMetazoa"/>
        </authorList>
    </citation>
    <scope>IDENTIFICATION</scope>
</reference>
<dbReference type="EnsemblMetazoa" id="CLYHEMT004594.1">
    <property type="protein sequence ID" value="CLYHEMP004594.1"/>
    <property type="gene ID" value="CLYHEMG004594"/>
</dbReference>
<keyword evidence="2" id="KW-1185">Reference proteome</keyword>
<dbReference type="Proteomes" id="UP000594262">
    <property type="component" value="Unplaced"/>
</dbReference>